<evidence type="ECO:0000256" key="4">
    <source>
        <dbReference type="ARBA" id="ARBA00022840"/>
    </source>
</evidence>
<dbReference type="RefSeq" id="WP_106012618.1">
    <property type="nucleotide sequence ID" value="NZ_CP027226.1"/>
</dbReference>
<dbReference type="CDD" id="cd00862">
    <property type="entry name" value="ProRS_anticodon_zinc"/>
    <property type="match status" value="1"/>
</dbReference>
<dbReference type="NCBIfam" id="TIGR00408">
    <property type="entry name" value="proS_fam_I"/>
    <property type="match status" value="1"/>
</dbReference>
<dbReference type="Gene3D" id="3.30.110.30">
    <property type="entry name" value="C-terminal domain of ProRS"/>
    <property type="match status" value="1"/>
</dbReference>
<comment type="domain">
    <text evidence="8">Consists of three domains: the N-terminal catalytic domain, the anticodon-binding domain and the C-terminal extension.</text>
</comment>
<comment type="catalytic activity">
    <reaction evidence="7 8">
        <text>tRNA(Pro) + L-proline + ATP = L-prolyl-tRNA(Pro) + AMP + diphosphate</text>
        <dbReference type="Rhea" id="RHEA:14305"/>
        <dbReference type="Rhea" id="RHEA-COMP:9700"/>
        <dbReference type="Rhea" id="RHEA-COMP:9702"/>
        <dbReference type="ChEBI" id="CHEBI:30616"/>
        <dbReference type="ChEBI" id="CHEBI:33019"/>
        <dbReference type="ChEBI" id="CHEBI:60039"/>
        <dbReference type="ChEBI" id="CHEBI:78442"/>
        <dbReference type="ChEBI" id="CHEBI:78532"/>
        <dbReference type="ChEBI" id="CHEBI:456215"/>
        <dbReference type="EC" id="6.1.1.15"/>
    </reaction>
</comment>
<evidence type="ECO:0000313" key="10">
    <source>
        <dbReference type="EMBL" id="AVM42664.1"/>
    </source>
</evidence>
<evidence type="ECO:0000259" key="9">
    <source>
        <dbReference type="PROSITE" id="PS50862"/>
    </source>
</evidence>
<keyword evidence="6 8" id="KW-0030">Aminoacyl-tRNA synthetase</keyword>
<dbReference type="GO" id="GO:0004827">
    <property type="term" value="F:proline-tRNA ligase activity"/>
    <property type="evidence" value="ECO:0007669"/>
    <property type="project" value="UniProtKB-UniRule"/>
</dbReference>
<keyword evidence="1 8" id="KW-0963">Cytoplasm</keyword>
<comment type="subcellular location">
    <subcellularLocation>
        <location evidence="8">Cytoplasm</location>
    </subcellularLocation>
</comment>
<dbReference type="InterPro" id="IPR016061">
    <property type="entry name" value="Pro-tRNA_ligase_II_C"/>
</dbReference>
<dbReference type="Pfam" id="PF09180">
    <property type="entry name" value="ProRS-C_1"/>
    <property type="match status" value="1"/>
</dbReference>
<dbReference type="KEGG" id="fsa:C5Q98_05305"/>
<dbReference type="InterPro" id="IPR017449">
    <property type="entry name" value="Pro-tRNA_synth_II"/>
</dbReference>
<dbReference type="GO" id="GO:0140096">
    <property type="term" value="F:catalytic activity, acting on a protein"/>
    <property type="evidence" value="ECO:0007669"/>
    <property type="project" value="UniProtKB-ARBA"/>
</dbReference>
<organism evidence="10 11">
    <name type="scientific">Fastidiosipila sanguinis</name>
    <dbReference type="NCBI Taxonomy" id="236753"/>
    <lineage>
        <taxon>Bacteria</taxon>
        <taxon>Bacillati</taxon>
        <taxon>Bacillota</taxon>
        <taxon>Clostridia</taxon>
        <taxon>Eubacteriales</taxon>
        <taxon>Oscillospiraceae</taxon>
        <taxon>Fastidiosipila</taxon>
    </lineage>
</organism>
<dbReference type="SMART" id="SM00946">
    <property type="entry name" value="ProRS-C_1"/>
    <property type="match status" value="1"/>
</dbReference>
<dbReference type="HAMAP" id="MF_01571">
    <property type="entry name" value="Pro_tRNA_synth_type3"/>
    <property type="match status" value="1"/>
</dbReference>
<dbReference type="InterPro" id="IPR036621">
    <property type="entry name" value="Anticodon-bd_dom_sf"/>
</dbReference>
<evidence type="ECO:0000256" key="1">
    <source>
        <dbReference type="ARBA" id="ARBA00022490"/>
    </source>
</evidence>
<dbReference type="GO" id="GO:0005524">
    <property type="term" value="F:ATP binding"/>
    <property type="evidence" value="ECO:0007669"/>
    <property type="project" value="UniProtKB-UniRule"/>
</dbReference>
<dbReference type="Gene3D" id="3.40.50.800">
    <property type="entry name" value="Anticodon-binding domain"/>
    <property type="match status" value="1"/>
</dbReference>
<dbReference type="PANTHER" id="PTHR43382">
    <property type="entry name" value="PROLYL-TRNA SYNTHETASE"/>
    <property type="match status" value="1"/>
</dbReference>
<dbReference type="PRINTS" id="PR01046">
    <property type="entry name" value="TRNASYNTHPRO"/>
</dbReference>
<keyword evidence="5 8" id="KW-0648">Protein biosynthesis</keyword>
<comment type="similarity">
    <text evidence="8">Belongs to the class-II aminoacyl-tRNA synthetase family. ProS type 3 subfamily.</text>
</comment>
<dbReference type="SUPFAM" id="SSF52954">
    <property type="entry name" value="Class II aaRS ABD-related"/>
    <property type="match status" value="1"/>
</dbReference>
<dbReference type="InterPro" id="IPR004499">
    <property type="entry name" value="Pro-tRNA-ligase_IIa_arc-type"/>
</dbReference>
<comment type="function">
    <text evidence="8">Catalyzes the attachment of proline to tRNA(Pro) in a two-step reaction: proline is first activated by ATP to form Pro-AMP and then transferred to the acceptor end of tRNA(Pro).</text>
</comment>
<keyword evidence="2 8" id="KW-0436">Ligase</keyword>
<evidence type="ECO:0000313" key="11">
    <source>
        <dbReference type="Proteomes" id="UP000237947"/>
    </source>
</evidence>
<keyword evidence="4 8" id="KW-0067">ATP-binding</keyword>
<dbReference type="InterPro" id="IPR045864">
    <property type="entry name" value="aa-tRNA-synth_II/BPL/LPL"/>
</dbReference>
<dbReference type="SUPFAM" id="SSF64586">
    <property type="entry name" value="C-terminal domain of ProRS"/>
    <property type="match status" value="1"/>
</dbReference>
<dbReference type="GO" id="GO:0006433">
    <property type="term" value="P:prolyl-tRNA aminoacylation"/>
    <property type="evidence" value="ECO:0007669"/>
    <property type="project" value="UniProtKB-UniRule"/>
</dbReference>
<proteinExistence type="inferred from homology"/>
<reference evidence="11" key="1">
    <citation type="submission" date="2018-02" db="EMBL/GenBank/DDBJ databases">
        <authorList>
            <person name="Holder M.E."/>
            <person name="Ajami N.J."/>
            <person name="Petrosino J.F."/>
        </authorList>
    </citation>
    <scope>NUCLEOTIDE SEQUENCE [LARGE SCALE GENOMIC DNA]</scope>
    <source>
        <strain evidence="11">CCUG 47711</strain>
    </source>
</reference>
<evidence type="ECO:0000256" key="3">
    <source>
        <dbReference type="ARBA" id="ARBA00022741"/>
    </source>
</evidence>
<dbReference type="InterPro" id="IPR033721">
    <property type="entry name" value="ProRS_core_arch_euk"/>
</dbReference>
<gene>
    <name evidence="8" type="primary">proS</name>
    <name evidence="10" type="ORF">C5Q98_05305</name>
</gene>
<evidence type="ECO:0000256" key="8">
    <source>
        <dbReference type="HAMAP-Rule" id="MF_01571"/>
    </source>
</evidence>
<dbReference type="GO" id="GO:0016740">
    <property type="term" value="F:transferase activity"/>
    <property type="evidence" value="ECO:0007669"/>
    <property type="project" value="UniProtKB-ARBA"/>
</dbReference>
<dbReference type="FunFam" id="3.30.930.10:FF:000037">
    <property type="entry name" value="Proline--tRNA ligase"/>
    <property type="match status" value="1"/>
</dbReference>
<dbReference type="InterPro" id="IPR006195">
    <property type="entry name" value="aa-tRNA-synth_II"/>
</dbReference>
<dbReference type="InterPro" id="IPR004154">
    <property type="entry name" value="Anticodon-bd"/>
</dbReference>
<evidence type="ECO:0000256" key="7">
    <source>
        <dbReference type="ARBA" id="ARBA00047671"/>
    </source>
</evidence>
<dbReference type="AlphaFoldDB" id="A0A2S0KNT1"/>
<dbReference type="SUPFAM" id="SSF55681">
    <property type="entry name" value="Class II aaRS and biotin synthetases"/>
    <property type="match status" value="1"/>
</dbReference>
<dbReference type="EMBL" id="CP027226">
    <property type="protein sequence ID" value="AVM42664.1"/>
    <property type="molecule type" value="Genomic_DNA"/>
</dbReference>
<evidence type="ECO:0000256" key="2">
    <source>
        <dbReference type="ARBA" id="ARBA00022598"/>
    </source>
</evidence>
<dbReference type="Pfam" id="PF00587">
    <property type="entry name" value="tRNA-synt_2b"/>
    <property type="match status" value="1"/>
</dbReference>
<dbReference type="FunFam" id="3.40.50.800:FF:000005">
    <property type="entry name" value="bifunctional glutamate/proline--tRNA ligase"/>
    <property type="match status" value="1"/>
</dbReference>
<protein>
    <recommendedName>
        <fullName evidence="8">Proline--tRNA ligase</fullName>
        <ecNumber evidence="8">6.1.1.15</ecNumber>
    </recommendedName>
    <alternativeName>
        <fullName evidence="8">Prolyl-tRNA synthetase</fullName>
        <shortName evidence="8">ProRS</shortName>
    </alternativeName>
</protein>
<evidence type="ECO:0000256" key="5">
    <source>
        <dbReference type="ARBA" id="ARBA00022917"/>
    </source>
</evidence>
<dbReference type="EC" id="6.1.1.15" evidence="8"/>
<dbReference type="InterPro" id="IPR002314">
    <property type="entry name" value="aa-tRNA-synt_IIb"/>
</dbReference>
<dbReference type="Pfam" id="PF03129">
    <property type="entry name" value="HGTP_anticodon"/>
    <property type="match status" value="1"/>
</dbReference>
<dbReference type="Proteomes" id="UP000237947">
    <property type="component" value="Chromosome"/>
</dbReference>
<accession>A0A2S0KNT1</accession>
<keyword evidence="3 8" id="KW-0547">Nucleotide-binding</keyword>
<dbReference type="InterPro" id="IPR002316">
    <property type="entry name" value="Pro-tRNA-ligase_IIa"/>
</dbReference>
<feature type="domain" description="Aminoacyl-transfer RNA synthetases class-II family profile" evidence="9">
    <location>
        <begin position="47"/>
        <end position="286"/>
    </location>
</feature>
<sequence>MSKDKKFVESITSRDVDFPQWYTDICLRAELTDYSSVKGCMILLPGGFAIWENIQKGLDKAFKATGHQNVAMPMFIPESLLQKEKEHVEGFAPEVAWVTHGGANELEEKLAVRPTSEVLFCELYSKIVRSYRDLPKKYNQWVSVVRWEKTTRPFLRTREFYWQEGHTVHETQSDAMEETLLMLDVYTKFLEDYLAIPVIRGEKTAKEKFAGAEKTYTMEAQMYDGKALQAGTSHYFGTGFAEAFNIQYSDRNNELQYAHQTSWGVSTRLIGGLIMVHSDDSGLVLPPRIAPNQLVVIPIAQHKEGVLDKAYELKEQLENDFSVIIDDTDKSPGWKFSEYEMKGIPLRIEIGPRDIENNVCVIVRRDTREKITVDLNNLNSEVTRLLNEIQENLYNTAKERLESRIYDVTSYDEFKNVADNKPGFMRAMWCGKTECEEAIKEETTVTSRCIPFENEQVKLSDKCIYCKEAAETMLIWGKAY</sequence>
<dbReference type="PANTHER" id="PTHR43382:SF2">
    <property type="entry name" value="BIFUNCTIONAL GLUTAMATE_PROLINE--TRNA LIGASE"/>
    <property type="match status" value="1"/>
</dbReference>
<dbReference type="CDD" id="cd00778">
    <property type="entry name" value="ProRS_core_arch_euk"/>
    <property type="match status" value="1"/>
</dbReference>
<evidence type="ECO:0000256" key="6">
    <source>
        <dbReference type="ARBA" id="ARBA00023146"/>
    </source>
</evidence>
<dbReference type="GO" id="GO:0005737">
    <property type="term" value="C:cytoplasm"/>
    <property type="evidence" value="ECO:0007669"/>
    <property type="project" value="UniProtKB-SubCell"/>
</dbReference>
<dbReference type="PROSITE" id="PS50862">
    <property type="entry name" value="AA_TRNA_LIGASE_II"/>
    <property type="match status" value="1"/>
</dbReference>
<dbReference type="Gene3D" id="3.30.930.10">
    <property type="entry name" value="Bira Bifunctional Protein, Domain 2"/>
    <property type="match status" value="1"/>
</dbReference>
<keyword evidence="11" id="KW-1185">Reference proteome</keyword>
<dbReference type="GO" id="GO:0017101">
    <property type="term" value="C:aminoacyl-tRNA synthetase multienzyme complex"/>
    <property type="evidence" value="ECO:0007669"/>
    <property type="project" value="TreeGrafter"/>
</dbReference>
<comment type="subunit">
    <text evidence="8">Homodimer.</text>
</comment>
<name>A0A2S0KNT1_9FIRM</name>
<dbReference type="OrthoDB" id="9809052at2"/>